<dbReference type="Proteomes" id="UP000299102">
    <property type="component" value="Unassembled WGS sequence"/>
</dbReference>
<keyword evidence="2" id="KW-1185">Reference proteome</keyword>
<evidence type="ECO:0000313" key="1">
    <source>
        <dbReference type="EMBL" id="GBP37322.1"/>
    </source>
</evidence>
<comment type="caution">
    <text evidence="1">The sequence shown here is derived from an EMBL/GenBank/DDBJ whole genome shotgun (WGS) entry which is preliminary data.</text>
</comment>
<organism evidence="1 2">
    <name type="scientific">Eumeta variegata</name>
    <name type="common">Bagworm moth</name>
    <name type="synonym">Eumeta japonica</name>
    <dbReference type="NCBI Taxonomy" id="151549"/>
    <lineage>
        <taxon>Eukaryota</taxon>
        <taxon>Metazoa</taxon>
        <taxon>Ecdysozoa</taxon>
        <taxon>Arthropoda</taxon>
        <taxon>Hexapoda</taxon>
        <taxon>Insecta</taxon>
        <taxon>Pterygota</taxon>
        <taxon>Neoptera</taxon>
        <taxon>Endopterygota</taxon>
        <taxon>Lepidoptera</taxon>
        <taxon>Glossata</taxon>
        <taxon>Ditrysia</taxon>
        <taxon>Tineoidea</taxon>
        <taxon>Psychidae</taxon>
        <taxon>Oiketicinae</taxon>
        <taxon>Eumeta</taxon>
    </lineage>
</organism>
<protein>
    <submittedName>
        <fullName evidence="1">Uncharacterized protein</fullName>
    </submittedName>
</protein>
<proteinExistence type="predicted"/>
<dbReference type="EMBL" id="BGZK01000331">
    <property type="protein sequence ID" value="GBP37322.1"/>
    <property type="molecule type" value="Genomic_DNA"/>
</dbReference>
<accession>A0A4C1VG68</accession>
<gene>
    <name evidence="1" type="ORF">EVAR_35756_1</name>
</gene>
<evidence type="ECO:0000313" key="2">
    <source>
        <dbReference type="Proteomes" id="UP000299102"/>
    </source>
</evidence>
<dbReference type="AlphaFoldDB" id="A0A4C1VG68"/>
<name>A0A4C1VG68_EUMVA</name>
<sequence>MRVSMGGGDHLLFRRSYTRLLLNLLQMKTRPNALSSSGSFSVFKSATCEPGATEFKPGHGRMDSSTVGLLVPFKLVGVGLERPRIVVTDLITIPRTTRPEPMNLKIRT</sequence>
<reference evidence="1 2" key="1">
    <citation type="journal article" date="2019" name="Commun. Biol.">
        <title>The bagworm genome reveals a unique fibroin gene that provides high tensile strength.</title>
        <authorList>
            <person name="Kono N."/>
            <person name="Nakamura H."/>
            <person name="Ohtoshi R."/>
            <person name="Tomita M."/>
            <person name="Numata K."/>
            <person name="Arakawa K."/>
        </authorList>
    </citation>
    <scope>NUCLEOTIDE SEQUENCE [LARGE SCALE GENOMIC DNA]</scope>
</reference>